<evidence type="ECO:0008006" key="3">
    <source>
        <dbReference type="Google" id="ProtNLM"/>
    </source>
</evidence>
<dbReference type="Proteomes" id="UP000595278">
    <property type="component" value="Chromosome"/>
</dbReference>
<proteinExistence type="predicted"/>
<dbReference type="KEGG" id="eaz:JHT90_01890"/>
<name>A0A974RXC3_9GAMM</name>
<dbReference type="AlphaFoldDB" id="A0A974RXC3"/>
<dbReference type="SUPFAM" id="SSF102712">
    <property type="entry name" value="JAB1/MPN domain"/>
    <property type="match status" value="1"/>
</dbReference>
<dbReference type="Gene3D" id="3.40.140.10">
    <property type="entry name" value="Cytidine Deaminase, domain 2"/>
    <property type="match status" value="1"/>
</dbReference>
<sequence>MINNHSYILPDKKTKIIFSEKILTYMFSLAQNKPYMTESGGQIFCKNPDDANIIIDEITGPYPTDKRSRYSWIPDVKQMSNDRELLFGKGFYIAGLWHTHPELKPKSSSKDRMTGQKHLQLLDPVYKGFLLITMGNGGKFPILSVEYLERKNYQWHTLISN</sequence>
<reference evidence="1 2" key="1">
    <citation type="submission" date="2021-01" db="EMBL/GenBank/DDBJ databases">
        <title>Entomomonas sp. F2A isolated from a house cricket (Acheta domesticus).</title>
        <authorList>
            <person name="Spergser J."/>
            <person name="Busse H.-J."/>
        </authorList>
    </citation>
    <scope>NUCLEOTIDE SEQUENCE [LARGE SCALE GENOMIC DNA]</scope>
    <source>
        <strain evidence="1 2">F2A</strain>
    </source>
</reference>
<evidence type="ECO:0000313" key="1">
    <source>
        <dbReference type="EMBL" id="QQP86030.1"/>
    </source>
</evidence>
<keyword evidence="2" id="KW-1185">Reference proteome</keyword>
<protein>
    <recommendedName>
        <fullName evidence="3">JAB domain-containing protein</fullName>
    </recommendedName>
</protein>
<accession>A0A974RXC3</accession>
<dbReference type="RefSeq" id="WP_201093433.1">
    <property type="nucleotide sequence ID" value="NZ_CP067393.1"/>
</dbReference>
<organism evidence="1 2">
    <name type="scientific">Entomomonas asaccharolytica</name>
    <dbReference type="NCBI Taxonomy" id="2785331"/>
    <lineage>
        <taxon>Bacteria</taxon>
        <taxon>Pseudomonadati</taxon>
        <taxon>Pseudomonadota</taxon>
        <taxon>Gammaproteobacteria</taxon>
        <taxon>Pseudomonadales</taxon>
        <taxon>Pseudomonadaceae</taxon>
        <taxon>Entomomonas</taxon>
    </lineage>
</organism>
<dbReference type="EMBL" id="CP067393">
    <property type="protein sequence ID" value="QQP86030.1"/>
    <property type="molecule type" value="Genomic_DNA"/>
</dbReference>
<gene>
    <name evidence="1" type="ORF">JHT90_01890</name>
</gene>
<evidence type="ECO:0000313" key="2">
    <source>
        <dbReference type="Proteomes" id="UP000595278"/>
    </source>
</evidence>